<accession>A0A6G4XPY2</accession>
<keyword evidence="1" id="KW-1133">Transmembrane helix</keyword>
<evidence type="ECO:0000256" key="1">
    <source>
        <dbReference type="SAM" id="Phobius"/>
    </source>
</evidence>
<feature type="transmembrane region" description="Helical" evidence="1">
    <location>
        <begin position="128"/>
        <end position="152"/>
    </location>
</feature>
<keyword evidence="1" id="KW-0812">Transmembrane</keyword>
<feature type="transmembrane region" description="Helical" evidence="1">
    <location>
        <begin position="89"/>
        <end position="107"/>
    </location>
</feature>
<feature type="transmembrane region" description="Helical" evidence="1">
    <location>
        <begin position="172"/>
        <end position="193"/>
    </location>
</feature>
<dbReference type="Proteomes" id="UP000481109">
    <property type="component" value="Unassembled WGS sequence"/>
</dbReference>
<reference evidence="2 3" key="1">
    <citation type="submission" date="2020-02" db="EMBL/GenBank/DDBJ databases">
        <title>Whole-genome analyses of novel actinobacteria.</title>
        <authorList>
            <person name="Sahin N."/>
            <person name="Tokatli A."/>
        </authorList>
    </citation>
    <scope>NUCLEOTIDE SEQUENCE [LARGE SCALE GENOMIC DNA]</scope>
    <source>
        <strain evidence="2 3">YC504</strain>
    </source>
</reference>
<name>A0A6G4XPY2_9ACTN</name>
<keyword evidence="1" id="KW-0472">Membrane</keyword>
<organism evidence="2 3">
    <name type="scientific">Streptomyces mesophilus</name>
    <dbReference type="NCBI Taxonomy" id="1775132"/>
    <lineage>
        <taxon>Bacteria</taxon>
        <taxon>Bacillati</taxon>
        <taxon>Actinomycetota</taxon>
        <taxon>Actinomycetes</taxon>
        <taxon>Kitasatosporales</taxon>
        <taxon>Streptomycetaceae</taxon>
        <taxon>Streptomyces</taxon>
    </lineage>
</organism>
<proteinExistence type="predicted"/>
<feature type="transmembrane region" description="Helical" evidence="1">
    <location>
        <begin position="200"/>
        <end position="218"/>
    </location>
</feature>
<gene>
    <name evidence="2" type="ORF">G6045_28920</name>
</gene>
<keyword evidence="3" id="KW-1185">Reference proteome</keyword>
<dbReference type="EMBL" id="JAAKZW010000163">
    <property type="protein sequence ID" value="NGO79649.1"/>
    <property type="molecule type" value="Genomic_DNA"/>
</dbReference>
<dbReference type="RefSeq" id="WP_165335089.1">
    <property type="nucleotide sequence ID" value="NZ_JAAKZW010000163.1"/>
</dbReference>
<protein>
    <submittedName>
        <fullName evidence="2">ABC transporter permease subunit</fullName>
    </submittedName>
</protein>
<dbReference type="AlphaFoldDB" id="A0A6G4XPY2"/>
<sequence length="281" mass="29048">MTTLASLNAVTSSAGSRPRFRDLTAAEWIKTRSLRSTAIAYGVTALAVLGFNLGVAYDTYTYWTTQAAADRAQFIADGIPLQHAFGSNAAVVMMLALGATGALTVVGEYSTGTIRTTFAAVPARGAVLAAKAAVLAAVSTVFGLLLATASFFGTQAILGARDAGIGIGHPGALQVLLGSALLAPVCALAGFALGALIRQTATTMIATLVVLLILPMFLTDGRYWSALVGHATPYKAWLRLADPGYTAGEFPWTTAGAWTVYAMWAAAAVGVGMVAVRRRDQ</sequence>
<comment type="caution">
    <text evidence="2">The sequence shown here is derived from an EMBL/GenBank/DDBJ whole genome shotgun (WGS) entry which is preliminary data.</text>
</comment>
<feature type="transmembrane region" description="Helical" evidence="1">
    <location>
        <begin position="255"/>
        <end position="276"/>
    </location>
</feature>
<feature type="transmembrane region" description="Helical" evidence="1">
    <location>
        <begin position="38"/>
        <end position="57"/>
    </location>
</feature>
<evidence type="ECO:0000313" key="2">
    <source>
        <dbReference type="EMBL" id="NGO79649.1"/>
    </source>
</evidence>
<evidence type="ECO:0000313" key="3">
    <source>
        <dbReference type="Proteomes" id="UP000481109"/>
    </source>
</evidence>
<dbReference type="Pfam" id="PF12730">
    <property type="entry name" value="ABC2_membrane_4"/>
    <property type="match status" value="1"/>
</dbReference>